<dbReference type="AlphaFoldDB" id="A0A2K8NR61"/>
<evidence type="ECO:0000256" key="2">
    <source>
        <dbReference type="ARBA" id="ARBA00022448"/>
    </source>
</evidence>
<dbReference type="GO" id="GO:0005886">
    <property type="term" value="C:plasma membrane"/>
    <property type="evidence" value="ECO:0007669"/>
    <property type="project" value="UniProtKB-SubCell"/>
</dbReference>
<dbReference type="PROSITE" id="PS51094">
    <property type="entry name" value="PTS_EIIA_TYPE_2"/>
    <property type="match status" value="1"/>
</dbReference>
<dbReference type="Gene3D" id="3.40.50.2300">
    <property type="match status" value="1"/>
</dbReference>
<evidence type="ECO:0000256" key="6">
    <source>
        <dbReference type="ARBA" id="ARBA00022679"/>
    </source>
</evidence>
<dbReference type="KEGG" id="efr:EFREU_v1c02500"/>
<keyword evidence="8" id="KW-0812">Transmembrane</keyword>
<protein>
    <submittedName>
        <fullName evidence="12">PTS system, fructose-specific IIA component</fullName>
    </submittedName>
</protein>
<dbReference type="RefSeq" id="WP_100609229.1">
    <property type="nucleotide sequence ID" value="NZ_CP024962.1"/>
</dbReference>
<dbReference type="Pfam" id="PF02302">
    <property type="entry name" value="PTS_IIB"/>
    <property type="match status" value="1"/>
</dbReference>
<dbReference type="NCBIfam" id="TIGR00829">
    <property type="entry name" value="FRU"/>
    <property type="match status" value="1"/>
</dbReference>
<comment type="subcellular location">
    <subcellularLocation>
        <location evidence="1">Cell membrane</location>
        <topology evidence="1">Multi-pass membrane protein</topology>
    </subcellularLocation>
</comment>
<keyword evidence="6" id="KW-0808">Transferase</keyword>
<evidence type="ECO:0000256" key="7">
    <source>
        <dbReference type="ARBA" id="ARBA00022683"/>
    </source>
</evidence>
<gene>
    <name evidence="12" type="primary">fruB</name>
    <name evidence="12" type="ORF">EFREU_v1c02500</name>
</gene>
<dbReference type="CDD" id="cd05569">
    <property type="entry name" value="PTS_IIB_fructose"/>
    <property type="match status" value="1"/>
</dbReference>
<dbReference type="GO" id="GO:0009401">
    <property type="term" value="P:phosphoenolpyruvate-dependent sugar phosphotransferase system"/>
    <property type="evidence" value="ECO:0007669"/>
    <property type="project" value="UniProtKB-KW"/>
</dbReference>
<dbReference type="SUPFAM" id="SSF52794">
    <property type="entry name" value="PTS system IIB component-like"/>
    <property type="match status" value="1"/>
</dbReference>
<dbReference type="PANTHER" id="PTHR30505">
    <property type="entry name" value="FRUCTOSE-LIKE PERMEASE"/>
    <property type="match status" value="1"/>
</dbReference>
<dbReference type="PANTHER" id="PTHR30505:SF0">
    <property type="entry name" value="FRUCTOSE-LIKE PTS SYSTEM EIIBC COMPONENT-RELATED"/>
    <property type="match status" value="1"/>
</dbReference>
<dbReference type="SUPFAM" id="SSF55804">
    <property type="entry name" value="Phoshotransferase/anion transport protein"/>
    <property type="match status" value="1"/>
</dbReference>
<keyword evidence="4" id="KW-0597">Phosphoprotein</keyword>
<dbReference type="InterPro" id="IPR036095">
    <property type="entry name" value="PTS_EIIB-like_sf"/>
</dbReference>
<sequence>MNLLTKERVLLELDIKNKDELFAQVAKMALATNIVQDSQELVVAFNNREAEVSTAFENGFAIPHAHSPIILEPAVFFVRFQEPIIWDGVNQVSQAILLLIPDRTNETNKSTDQTDIHLDTLSGIAIKLLDKEICEKLKFSHDVDEIVTLINQPADLSHQTDNQSQSENSLSRLTKVVGITSCATGVAHTYMAREALLKAAEELNWDLHIEAQGQKGPEFILTDEQIQAADMVILATDIGVETDRFIGKKIYRVGTKAVVNKPLEELQKGLAQAKIEQNLGEAKNLDNFVVKDKQKWVSHIMNGISYMIPFIVFAGLISAIVSGIGSAAKIDLNGDNFLATLNQFAGIGFTVMMGVAGGYIANSVAGRSAIAPAFILTMAGNNPKLVWQGYFKNVMVDNPITGNFESINALMQPLNIVGAIIFGLAVGYTVKWINTKWKINKYIQPIMPIIIIPVFLTLIFWLAWMFTFGPLIGVALGYFNFAIMKMEASGVGMVFVGLVLGLLAGVDMGGPINKISSFGATALIPIDNGIAMGCAAAAFGVAPLGCGITSLLFRKKLNEDKGMAINTTILGFMGISEGAIPFATKHTWAVIIPNIVGSGVAGMLAGLFKLRGHVGAWGGPIIAIFGGVDTTSGSYVGIPLFLLAIAAGTFVHIILFRLLFSLKNGEKIEFGKLKLTKNQTKTKIANQTKQSEIVHN</sequence>
<evidence type="ECO:0000256" key="3">
    <source>
        <dbReference type="ARBA" id="ARBA00022475"/>
    </source>
</evidence>
<dbReference type="EMBL" id="CP024962">
    <property type="protein sequence ID" value="ATZ16277.1"/>
    <property type="molecule type" value="Genomic_DNA"/>
</dbReference>
<dbReference type="InterPro" id="IPR013011">
    <property type="entry name" value="PTS_EIIB_2"/>
</dbReference>
<evidence type="ECO:0000256" key="10">
    <source>
        <dbReference type="ARBA" id="ARBA00022989"/>
    </source>
</evidence>
<dbReference type="GO" id="GO:0022877">
    <property type="term" value="F:protein-N(PI)-phosphohistidine-fructose phosphotransferase system transporter activity"/>
    <property type="evidence" value="ECO:0007669"/>
    <property type="project" value="InterPro"/>
</dbReference>
<proteinExistence type="predicted"/>
<evidence type="ECO:0000313" key="12">
    <source>
        <dbReference type="EMBL" id="ATZ16277.1"/>
    </source>
</evidence>
<keyword evidence="7" id="KW-0598">Phosphotransferase system</keyword>
<evidence type="ECO:0000256" key="5">
    <source>
        <dbReference type="ARBA" id="ARBA00022597"/>
    </source>
</evidence>
<dbReference type="InterPro" id="IPR003353">
    <property type="entry name" value="PTS_IIB_fruc"/>
</dbReference>
<evidence type="ECO:0000256" key="1">
    <source>
        <dbReference type="ARBA" id="ARBA00004651"/>
    </source>
</evidence>
<dbReference type="Proteomes" id="UP000232222">
    <property type="component" value="Chromosome"/>
</dbReference>
<evidence type="ECO:0000313" key="13">
    <source>
        <dbReference type="Proteomes" id="UP000232222"/>
    </source>
</evidence>
<keyword evidence="9" id="KW-0418">Kinase</keyword>
<evidence type="ECO:0000256" key="8">
    <source>
        <dbReference type="ARBA" id="ARBA00022692"/>
    </source>
</evidence>
<name>A0A2K8NR61_9MOLU</name>
<evidence type="ECO:0000256" key="4">
    <source>
        <dbReference type="ARBA" id="ARBA00022553"/>
    </source>
</evidence>
<keyword evidence="3" id="KW-1003">Cell membrane</keyword>
<evidence type="ECO:0000256" key="9">
    <source>
        <dbReference type="ARBA" id="ARBA00022777"/>
    </source>
</evidence>
<dbReference type="GO" id="GO:0016301">
    <property type="term" value="F:kinase activity"/>
    <property type="evidence" value="ECO:0007669"/>
    <property type="project" value="UniProtKB-KW"/>
</dbReference>
<dbReference type="Gene3D" id="3.40.930.10">
    <property type="entry name" value="Mannitol-specific EII, Chain A"/>
    <property type="match status" value="1"/>
</dbReference>
<dbReference type="OrthoDB" id="9782569at2"/>
<organism evidence="12 13">
    <name type="scientific">Entomoplasma freundtii</name>
    <dbReference type="NCBI Taxonomy" id="74700"/>
    <lineage>
        <taxon>Bacteria</taxon>
        <taxon>Bacillati</taxon>
        <taxon>Mycoplasmatota</taxon>
        <taxon>Mollicutes</taxon>
        <taxon>Entomoplasmatales</taxon>
        <taxon>Entomoplasmataceae</taxon>
        <taxon>Entomoplasma</taxon>
    </lineage>
</organism>
<keyword evidence="13" id="KW-1185">Reference proteome</keyword>
<dbReference type="InterPro" id="IPR003501">
    <property type="entry name" value="PTS_EIIB_2/3"/>
</dbReference>
<accession>A0A2K8NR61</accession>
<dbReference type="PROSITE" id="PS51104">
    <property type="entry name" value="PTS_EIIC_TYPE_2"/>
    <property type="match status" value="1"/>
</dbReference>
<dbReference type="InterPro" id="IPR002178">
    <property type="entry name" value="PTS_EIIA_type-2_dom"/>
</dbReference>
<keyword evidence="10" id="KW-1133">Transmembrane helix</keyword>
<keyword evidence="11" id="KW-0472">Membrane</keyword>
<reference evidence="12 13" key="1">
    <citation type="submission" date="2017-11" db="EMBL/GenBank/DDBJ databases">
        <title>Genome sequence of Entomoplasma freundtii BARC 318 (ATCC 51999).</title>
        <authorList>
            <person name="Lo W.-S."/>
            <person name="Gasparich G.E."/>
            <person name="Kuo C.-H."/>
        </authorList>
    </citation>
    <scope>NUCLEOTIDE SEQUENCE [LARGE SCALE GENOMIC DNA]</scope>
    <source>
        <strain evidence="12 13">BARC 318</strain>
    </source>
</reference>
<dbReference type="InterPro" id="IPR016152">
    <property type="entry name" value="PTrfase/Anion_transptr"/>
</dbReference>
<keyword evidence="5" id="KW-0762">Sugar transport</keyword>
<keyword evidence="2" id="KW-0813">Transport</keyword>
<dbReference type="CDD" id="cd00211">
    <property type="entry name" value="PTS_IIA_fru"/>
    <property type="match status" value="1"/>
</dbReference>
<evidence type="ECO:0000256" key="11">
    <source>
        <dbReference type="ARBA" id="ARBA00023136"/>
    </source>
</evidence>
<dbReference type="GO" id="GO:0090563">
    <property type="term" value="F:protein-phosphocysteine-sugar phosphotransferase activity"/>
    <property type="evidence" value="ECO:0007669"/>
    <property type="project" value="TreeGrafter"/>
</dbReference>
<dbReference type="Pfam" id="PF00359">
    <property type="entry name" value="PTS_EIIA_2"/>
    <property type="match status" value="1"/>
</dbReference>
<dbReference type="InterPro" id="IPR050864">
    <property type="entry name" value="Bacterial_PTS_Sugar_Transport"/>
</dbReference>
<dbReference type="PROSITE" id="PS51099">
    <property type="entry name" value="PTS_EIIB_TYPE_2"/>
    <property type="match status" value="1"/>
</dbReference>
<dbReference type="InterPro" id="IPR013014">
    <property type="entry name" value="PTS_EIIC_2"/>
</dbReference>